<comment type="caution">
    <text evidence="3">The sequence shown here is derived from an EMBL/GenBank/DDBJ whole genome shotgun (WGS) entry which is preliminary data.</text>
</comment>
<feature type="transmembrane region" description="Helical" evidence="2">
    <location>
        <begin position="563"/>
        <end position="584"/>
    </location>
</feature>
<evidence type="ECO:0000256" key="2">
    <source>
        <dbReference type="SAM" id="Phobius"/>
    </source>
</evidence>
<gene>
    <name evidence="3" type="ORF">PXEA_LOCUS31617</name>
</gene>
<dbReference type="EMBL" id="CAAALY010257125">
    <property type="protein sequence ID" value="VEL38177.1"/>
    <property type="molecule type" value="Genomic_DNA"/>
</dbReference>
<keyword evidence="2" id="KW-0812">Transmembrane</keyword>
<feature type="transmembrane region" description="Helical" evidence="2">
    <location>
        <begin position="88"/>
        <end position="110"/>
    </location>
</feature>
<feature type="region of interest" description="Disordered" evidence="1">
    <location>
        <begin position="223"/>
        <end position="245"/>
    </location>
</feature>
<feature type="region of interest" description="Disordered" evidence="1">
    <location>
        <begin position="43"/>
        <end position="64"/>
    </location>
</feature>
<feature type="transmembrane region" description="Helical" evidence="2">
    <location>
        <begin position="462"/>
        <end position="479"/>
    </location>
</feature>
<proteinExistence type="predicted"/>
<feature type="transmembrane region" description="Helical" evidence="2">
    <location>
        <begin position="525"/>
        <end position="543"/>
    </location>
</feature>
<dbReference type="Proteomes" id="UP000784294">
    <property type="component" value="Unassembled WGS sequence"/>
</dbReference>
<reference evidence="3" key="1">
    <citation type="submission" date="2018-11" db="EMBL/GenBank/DDBJ databases">
        <authorList>
            <consortium name="Pathogen Informatics"/>
        </authorList>
    </citation>
    <scope>NUCLEOTIDE SEQUENCE</scope>
</reference>
<accession>A0A3S5C6B4</accession>
<protein>
    <submittedName>
        <fullName evidence="3">Uncharacterized protein</fullName>
    </submittedName>
</protein>
<dbReference type="AlphaFoldDB" id="A0A3S5C6B4"/>
<feature type="transmembrane region" description="Helical" evidence="2">
    <location>
        <begin position="499"/>
        <end position="518"/>
    </location>
</feature>
<name>A0A3S5C6B4_9PLAT</name>
<organism evidence="3 4">
    <name type="scientific">Protopolystoma xenopodis</name>
    <dbReference type="NCBI Taxonomy" id="117903"/>
    <lineage>
        <taxon>Eukaryota</taxon>
        <taxon>Metazoa</taxon>
        <taxon>Spiralia</taxon>
        <taxon>Lophotrochozoa</taxon>
        <taxon>Platyhelminthes</taxon>
        <taxon>Monogenea</taxon>
        <taxon>Polyopisthocotylea</taxon>
        <taxon>Polystomatidea</taxon>
        <taxon>Polystomatidae</taxon>
        <taxon>Protopolystoma</taxon>
    </lineage>
</organism>
<evidence type="ECO:0000313" key="3">
    <source>
        <dbReference type="EMBL" id="VEL38177.1"/>
    </source>
</evidence>
<keyword evidence="2" id="KW-1133">Transmembrane helix</keyword>
<keyword evidence="2" id="KW-0472">Membrane</keyword>
<feature type="region of interest" description="Disordered" evidence="1">
    <location>
        <begin position="429"/>
        <end position="451"/>
    </location>
</feature>
<keyword evidence="4" id="KW-1185">Reference proteome</keyword>
<evidence type="ECO:0000256" key="1">
    <source>
        <dbReference type="SAM" id="MobiDB-lite"/>
    </source>
</evidence>
<evidence type="ECO:0000313" key="4">
    <source>
        <dbReference type="Proteomes" id="UP000784294"/>
    </source>
</evidence>
<sequence length="770" mass="86894">MIVHEDMKVAFSVRRSIGSFLARPTPTPTPTPAFVRASAQLARPDLPDSPRPSHNKTASFSPRLLHTTHNCTSAQPIRQPSPPPTRPLPKPACLSLLVSVLVLVLVLVSMSRRLPPVRRRVEPPLDLAADVSLLLPASLLPDRRVLTPICLSVSWRSRLVDCVNSRAGFSTASAPPRFSQRQMTPDGGLGSSVRLLACQPRAVGLSSRQTPFLHWQHIPTDKHKNLPIRHPASRQPRTLSGLDRCRGRRSASDCRQEAGVRTRGVGAPARRVVTWRRWCLCSDRVNTRLSGRPHRPHRPWHQLNLISRLHNLTCTLSCTNRPQTQPHTQPANQVCSRKSVYDPLRAAVFFLHFLARPTTCACVCVCVCVQLRPVCGCVVAKWVGCVRKREAAFTSFPDFNLCQPGSATRVKCALIPLASASTRRRRIQWHSRDQRRAAGRGRHGQTGPAHATRDGKLFFSRFSFRFSLFAFSPFPLFPFGPFPLEHTFCLHLALYRPTLLVHSALLFSHLFSSSLFLFPLLSSSLLLSFCLLFYPFLLFSPLFSSSHFFYRLLSSFLLFYPSLFSPLLSSSLLFSSTLLLLFVLRPRRSWLASFGQLCFSRRCRQNVCSLDSWAQLGITFAHALLCPIHTFHSTQPIPFLPFQPIDQHKKVSPPPLPVCCCQPDFIKLGVKSFFRGLVRKVSLPVFPLRPHLGCHPPRLILFFPPPQETVKPEKTPPEQVRGQPLVDMIALSLFHFSSCHISSHLETGHLWLWPHFSHSHTYHRFCLCLR</sequence>